<reference evidence="1 3" key="1">
    <citation type="submission" date="2017-11" db="EMBL/GenBank/DDBJ databases">
        <title>Comparitive Functional Genomics of Dry Heat Resistant strains isolated from the Viking Spacecraft.</title>
        <authorList>
            <person name="Seuylemezian A."/>
            <person name="Cooper K."/>
            <person name="Vaishampayan P."/>
        </authorList>
    </citation>
    <scope>NUCLEOTIDE SEQUENCE [LARGE SCALE GENOMIC DNA]</scope>
    <source>
        <strain evidence="1 3">M4.6</strain>
    </source>
</reference>
<evidence type="ECO:0000313" key="3">
    <source>
        <dbReference type="Proteomes" id="UP000234951"/>
    </source>
</evidence>
<evidence type="ECO:0000313" key="2">
    <source>
        <dbReference type="EMBL" id="PLR90035.1"/>
    </source>
</evidence>
<evidence type="ECO:0000313" key="1">
    <source>
        <dbReference type="EMBL" id="PLR81426.1"/>
    </source>
</evidence>
<accession>A0A2N5GJL2</accession>
<dbReference type="EMBL" id="PGVD01000074">
    <property type="protein sequence ID" value="PLR90035.1"/>
    <property type="molecule type" value="Genomic_DNA"/>
</dbReference>
<proteinExistence type="predicted"/>
<dbReference type="EMBL" id="PGVA01000035">
    <property type="protein sequence ID" value="PLR81426.1"/>
    <property type="molecule type" value="Genomic_DNA"/>
</dbReference>
<comment type="caution">
    <text evidence="1">The sequence shown here is derived from an EMBL/GenBank/DDBJ whole genome shotgun (WGS) entry which is preliminary data.</text>
</comment>
<dbReference type="RefSeq" id="WP_101578241.1">
    <property type="nucleotide sequence ID" value="NZ_PGVA01000035.1"/>
</dbReference>
<keyword evidence="4" id="KW-1185">Reference proteome</keyword>
<gene>
    <name evidence="1" type="ORF">CU635_15200</name>
    <name evidence="2" type="ORF">CVD25_20325</name>
</gene>
<reference evidence="2 4" key="2">
    <citation type="submission" date="2017-12" db="EMBL/GenBank/DDBJ databases">
        <title>Comparative Functional Genomics of Dry Heat Resistant strains isolated from the Viking Spacecraft.</title>
        <authorList>
            <person name="Seuylemezian A."/>
            <person name="Cooper K."/>
            <person name="Vaishampayan P."/>
        </authorList>
    </citation>
    <scope>NUCLEOTIDE SEQUENCE [LARGE SCALE GENOMIC DNA]</scope>
    <source>
        <strain evidence="2 4">ATCC 29669</strain>
    </source>
</reference>
<dbReference type="Proteomes" id="UP000234951">
    <property type="component" value="Unassembled WGS sequence"/>
</dbReference>
<dbReference type="OrthoDB" id="2942778at2"/>
<evidence type="ECO:0000313" key="4">
    <source>
        <dbReference type="Proteomes" id="UP000235114"/>
    </source>
</evidence>
<name>A0A2N5GJL2_9BACI</name>
<organism evidence="1 3">
    <name type="scientific">Bacillus canaveralius</name>
    <dbReference type="NCBI Taxonomy" id="1403243"/>
    <lineage>
        <taxon>Bacteria</taxon>
        <taxon>Bacillati</taxon>
        <taxon>Bacillota</taxon>
        <taxon>Bacilli</taxon>
        <taxon>Bacillales</taxon>
        <taxon>Bacillaceae</taxon>
        <taxon>Bacillus</taxon>
    </lineage>
</organism>
<protein>
    <submittedName>
        <fullName evidence="1">Uncharacterized protein</fullName>
    </submittedName>
</protein>
<dbReference type="AlphaFoldDB" id="A0A2N5GJL2"/>
<dbReference type="Proteomes" id="UP000235114">
    <property type="component" value="Unassembled WGS sequence"/>
</dbReference>
<sequence length="123" mass="14452">MNNESFIERIKMYVRDVAIEDVILNLNKPPGRKPRQRHVIQSQWFNNLCSNDQNILKEIIQEAIDEAIFGFLATLDGVRIIEDNDEQKGEFKLTYTLGDKKERLNDPDKEYLHDIYNSLTNPE</sequence>